<feature type="transmembrane region" description="Helical" evidence="5">
    <location>
        <begin position="188"/>
        <end position="204"/>
    </location>
</feature>
<accession>A0A840I261</accession>
<dbReference type="InterPro" id="IPR002645">
    <property type="entry name" value="STAS_dom"/>
</dbReference>
<feature type="transmembrane region" description="Helical" evidence="5">
    <location>
        <begin position="354"/>
        <end position="375"/>
    </location>
</feature>
<feature type="transmembrane region" description="Helical" evidence="5">
    <location>
        <begin position="327"/>
        <end position="348"/>
    </location>
</feature>
<name>A0A840I261_9PROT</name>
<dbReference type="Pfam" id="PF00916">
    <property type="entry name" value="Sulfate_transp"/>
    <property type="match status" value="1"/>
</dbReference>
<dbReference type="Gene3D" id="3.30.750.24">
    <property type="entry name" value="STAS domain"/>
    <property type="match status" value="1"/>
</dbReference>
<evidence type="ECO:0000259" key="6">
    <source>
        <dbReference type="PROSITE" id="PS50801"/>
    </source>
</evidence>
<dbReference type="InterPro" id="IPR011547">
    <property type="entry name" value="SLC26A/SulP_dom"/>
</dbReference>
<dbReference type="SUPFAM" id="SSF52091">
    <property type="entry name" value="SpoIIaa-like"/>
    <property type="match status" value="1"/>
</dbReference>
<evidence type="ECO:0000313" key="8">
    <source>
        <dbReference type="Proteomes" id="UP000563524"/>
    </source>
</evidence>
<keyword evidence="2 5" id="KW-0812">Transmembrane</keyword>
<evidence type="ECO:0000256" key="2">
    <source>
        <dbReference type="ARBA" id="ARBA00022692"/>
    </source>
</evidence>
<dbReference type="InterPro" id="IPR001902">
    <property type="entry name" value="SLC26A/SulP_fam"/>
</dbReference>
<feature type="transmembrane region" description="Helical" evidence="5">
    <location>
        <begin position="59"/>
        <end position="81"/>
    </location>
</feature>
<dbReference type="InterPro" id="IPR036513">
    <property type="entry name" value="STAS_dom_sf"/>
</dbReference>
<feature type="transmembrane region" description="Helical" evidence="5">
    <location>
        <begin position="387"/>
        <end position="418"/>
    </location>
</feature>
<dbReference type="GO" id="GO:0016020">
    <property type="term" value="C:membrane"/>
    <property type="evidence" value="ECO:0007669"/>
    <property type="project" value="UniProtKB-SubCell"/>
</dbReference>
<feature type="transmembrane region" description="Helical" evidence="5">
    <location>
        <begin position="30"/>
        <end position="47"/>
    </location>
</feature>
<dbReference type="RefSeq" id="WP_183816060.1">
    <property type="nucleotide sequence ID" value="NZ_JACHOB010000001.1"/>
</dbReference>
<keyword evidence="8" id="KW-1185">Reference proteome</keyword>
<dbReference type="GO" id="GO:0055085">
    <property type="term" value="P:transmembrane transport"/>
    <property type="evidence" value="ECO:0007669"/>
    <property type="project" value="InterPro"/>
</dbReference>
<organism evidence="7 8">
    <name type="scientific">Parvularcula dongshanensis</name>
    <dbReference type="NCBI Taxonomy" id="1173995"/>
    <lineage>
        <taxon>Bacteria</taxon>
        <taxon>Pseudomonadati</taxon>
        <taxon>Pseudomonadota</taxon>
        <taxon>Alphaproteobacteria</taxon>
        <taxon>Parvularculales</taxon>
        <taxon>Parvularculaceae</taxon>
        <taxon>Parvularcula</taxon>
    </lineage>
</organism>
<proteinExistence type="predicted"/>
<evidence type="ECO:0000313" key="7">
    <source>
        <dbReference type="EMBL" id="MBB4658324.1"/>
    </source>
</evidence>
<reference evidence="7 8" key="1">
    <citation type="submission" date="2020-08" db="EMBL/GenBank/DDBJ databases">
        <title>Genomic Encyclopedia of Type Strains, Phase IV (KMG-IV): sequencing the most valuable type-strain genomes for metagenomic binning, comparative biology and taxonomic classification.</title>
        <authorList>
            <person name="Goeker M."/>
        </authorList>
    </citation>
    <scope>NUCLEOTIDE SEQUENCE [LARGE SCALE GENOMIC DNA]</scope>
    <source>
        <strain evidence="7 8">DSM 102850</strain>
    </source>
</reference>
<feature type="transmembrane region" description="Helical" evidence="5">
    <location>
        <begin position="137"/>
        <end position="157"/>
    </location>
</feature>
<dbReference type="CDD" id="cd07042">
    <property type="entry name" value="STAS_SulP_like_sulfate_transporter"/>
    <property type="match status" value="1"/>
</dbReference>
<evidence type="ECO:0000256" key="3">
    <source>
        <dbReference type="ARBA" id="ARBA00022989"/>
    </source>
</evidence>
<evidence type="ECO:0000256" key="1">
    <source>
        <dbReference type="ARBA" id="ARBA00004141"/>
    </source>
</evidence>
<feature type="transmembrane region" description="Helical" evidence="5">
    <location>
        <begin position="211"/>
        <end position="235"/>
    </location>
</feature>
<comment type="subcellular location">
    <subcellularLocation>
        <location evidence="1">Membrane</location>
        <topology evidence="1">Multi-pass membrane protein</topology>
    </subcellularLocation>
</comment>
<dbReference type="EMBL" id="JACHOB010000001">
    <property type="protein sequence ID" value="MBB4658324.1"/>
    <property type="molecule type" value="Genomic_DNA"/>
</dbReference>
<keyword evidence="4 5" id="KW-0472">Membrane</keyword>
<dbReference type="Pfam" id="PF01740">
    <property type="entry name" value="STAS"/>
    <property type="match status" value="1"/>
</dbReference>
<comment type="caution">
    <text evidence="7">The sequence shown here is derived from an EMBL/GenBank/DDBJ whole genome shotgun (WGS) entry which is preliminary data.</text>
</comment>
<evidence type="ECO:0000256" key="4">
    <source>
        <dbReference type="ARBA" id="ARBA00023136"/>
    </source>
</evidence>
<dbReference type="PROSITE" id="PS50801">
    <property type="entry name" value="STAS"/>
    <property type="match status" value="1"/>
</dbReference>
<keyword evidence="3 5" id="KW-1133">Transmembrane helix</keyword>
<feature type="domain" description="STAS" evidence="6">
    <location>
        <begin position="454"/>
        <end position="553"/>
    </location>
</feature>
<protein>
    <submittedName>
        <fullName evidence="7">SulP family sulfate permease</fullName>
    </submittedName>
</protein>
<feature type="transmembrane region" description="Helical" evidence="5">
    <location>
        <begin position="255"/>
        <end position="280"/>
    </location>
</feature>
<dbReference type="PANTHER" id="PTHR11814">
    <property type="entry name" value="SULFATE TRANSPORTER"/>
    <property type="match status" value="1"/>
</dbReference>
<dbReference type="AlphaFoldDB" id="A0A840I261"/>
<evidence type="ECO:0000256" key="5">
    <source>
        <dbReference type="SAM" id="Phobius"/>
    </source>
</evidence>
<gene>
    <name evidence="7" type="ORF">GGQ59_000824</name>
</gene>
<sequence length="571" mass="58576">MTNSATGASAGTLPSAPKGYFDFRFLKGDLYGGITAGIVALPLALAFGEASGAGPIAGLWGAIFTGFFAALFGGTQTQITGPTGPMVVVFAGLVGEMTNQGVLPFGEVAGVVFTAVVLAGILQILMGAFRLGETIRLVPYPVISGFMSGIGVIIILLQASRLLGSEPAGGGTIAAVQAIPGAVSDPNFAAFALGLLTLAMVFFWPKAIGRFIPGALAALIVGTLIGLLLDVPILGADLIVGLPEFVLPSVDRSTAFLVVEAAIILAVLGAIDSLLTSLVADNATRTRHDSNRELIGQGIGNSVAGLFGAIPGAGATMRTMVNIKTGGVTRLSGMVHGLLLLAVVLALAPLARQIPHAVLAGILIKVGWDIIDFAYIKRAHRGPRWDLLLMALVLLVTVFVDLITAVGIGVFLAALAFVKGVADQQLQEFGEHVVTPLTVEEEAIMKAAHGRIQVFAFDGPLSFGAAADLAHKVRDRARERTALVLDFSRAPRVDVSAARAVESIVTDATDARKAVFACGVNATVAAQLEGLGADAGLQPGWREATRLDALKLAAEVAAPDGGSPSLSPVPA</sequence>
<dbReference type="Proteomes" id="UP000563524">
    <property type="component" value="Unassembled WGS sequence"/>
</dbReference>
<feature type="transmembrane region" description="Helical" evidence="5">
    <location>
        <begin position="101"/>
        <end position="125"/>
    </location>
</feature>